<dbReference type="Proteomes" id="UP000606008">
    <property type="component" value="Unassembled WGS sequence"/>
</dbReference>
<proteinExistence type="predicted"/>
<dbReference type="EMBL" id="WAEL01000001">
    <property type="protein sequence ID" value="NID09355.1"/>
    <property type="molecule type" value="Genomic_DNA"/>
</dbReference>
<keyword evidence="2" id="KW-1185">Reference proteome</keyword>
<reference evidence="1" key="1">
    <citation type="submission" date="2024-05" db="EMBL/GenBank/DDBJ databases">
        <authorList>
            <person name="Jung D.-H."/>
        </authorList>
    </citation>
    <scope>NUCLEOTIDE SEQUENCE</scope>
    <source>
        <strain evidence="1">JA-25</strain>
    </source>
</reference>
<dbReference type="RefSeq" id="WP_166690987.1">
    <property type="nucleotide sequence ID" value="NZ_WAEL01000001.1"/>
</dbReference>
<gene>
    <name evidence="1" type="ORF">F7231_04170</name>
</gene>
<protein>
    <recommendedName>
        <fullName evidence="3">DUF4258 domain-containing protein</fullName>
    </recommendedName>
</protein>
<organism evidence="1 2">
    <name type="scientific">Fibrivirga algicola</name>
    <dbReference type="NCBI Taxonomy" id="2950420"/>
    <lineage>
        <taxon>Bacteria</taxon>
        <taxon>Pseudomonadati</taxon>
        <taxon>Bacteroidota</taxon>
        <taxon>Cytophagia</taxon>
        <taxon>Cytophagales</taxon>
        <taxon>Spirosomataceae</taxon>
        <taxon>Fibrivirga</taxon>
    </lineage>
</organism>
<evidence type="ECO:0008006" key="3">
    <source>
        <dbReference type="Google" id="ProtNLM"/>
    </source>
</evidence>
<comment type="caution">
    <text evidence="1">The sequence shown here is derived from an EMBL/GenBank/DDBJ whole genome shotgun (WGS) entry which is preliminary data.</text>
</comment>
<evidence type="ECO:0000313" key="1">
    <source>
        <dbReference type="EMBL" id="NID09355.1"/>
    </source>
</evidence>
<evidence type="ECO:0000313" key="2">
    <source>
        <dbReference type="Proteomes" id="UP000606008"/>
    </source>
</evidence>
<name>A0ABX0QAQ9_9BACT</name>
<accession>A0ABX0QAQ9</accession>
<sequence>MNHYRYLGDRYTDQELKGVTCTAIRNGAGKCTRGRNGSMLVVFDSGRVANVIGRLFRKIPA</sequence>